<protein>
    <submittedName>
        <fullName evidence="3">WD_REPEATS_REGION domain-containing protein</fullName>
    </submittedName>
</protein>
<keyword evidence="2" id="KW-1185">Reference proteome</keyword>
<dbReference type="AlphaFoldDB" id="A0A1I7T997"/>
<keyword evidence="1" id="KW-0175">Coiled coil</keyword>
<feature type="coiled-coil region" evidence="1">
    <location>
        <begin position="321"/>
        <end position="351"/>
    </location>
</feature>
<dbReference type="eggNOG" id="ENOG502TGY7">
    <property type="taxonomic scope" value="Eukaryota"/>
</dbReference>
<dbReference type="STRING" id="1561998.A0A1I7T997"/>
<organism evidence="2 3">
    <name type="scientific">Caenorhabditis tropicalis</name>
    <dbReference type="NCBI Taxonomy" id="1561998"/>
    <lineage>
        <taxon>Eukaryota</taxon>
        <taxon>Metazoa</taxon>
        <taxon>Ecdysozoa</taxon>
        <taxon>Nematoda</taxon>
        <taxon>Chromadorea</taxon>
        <taxon>Rhabditida</taxon>
        <taxon>Rhabditina</taxon>
        <taxon>Rhabditomorpha</taxon>
        <taxon>Rhabditoidea</taxon>
        <taxon>Rhabditidae</taxon>
        <taxon>Peloderinae</taxon>
        <taxon>Caenorhabditis</taxon>
    </lineage>
</organism>
<evidence type="ECO:0000313" key="2">
    <source>
        <dbReference type="Proteomes" id="UP000095282"/>
    </source>
</evidence>
<name>A0A1I7T997_9PELO</name>
<dbReference type="Proteomes" id="UP000095282">
    <property type="component" value="Unplaced"/>
</dbReference>
<sequence length="512" mass="58106">MAHYLQGMIESTTSHQDFQQRSMTGYALENPSYRVRGALFRHQDDGRLLSGCGGDIEVIHAIELERSQHTGLPVRVTNLVVFGSNDVIRSIQSIEGTDDVIVNGDYHVSIVQSVELFESSTVSKSRILKLPGKIVAVNAEKHSNTELLLVFLLETGLYHYSFCAQTSDHFQCIQAFRCNRPISSGLLWRDAGLLHVAYYDGFVRVGVVHEQYDDMLLVKRVAVNRNNLSVLLDVVFEEIGRIQKFEDTEKQRREDMLTTSKRVSEKLVTEEEVIEGDTTNDDFAKLKIEFKNQSIRCERVSSRLTSLRKLITIIKSALDMNDQIEQMISLLVDQLNELEKLEQLCDEVQKTGNQNLIGKSWIAVEEKRMVVDELIAKVNSDQIKKHSDEWNHKIDMIIDQLNGCSEGAKDMRMIISQNIFEHRADKKDVFTHFVLDTQSRDVTLYCLSGLTTLAIYPRKGKRVASISLDASFATSLTAACAMKSTEGVYVADKNAVFPIYFYRYSNRRAPGN</sequence>
<evidence type="ECO:0000313" key="3">
    <source>
        <dbReference type="WBParaSite" id="Csp11.Scaffold553.g3679.t1"/>
    </source>
</evidence>
<proteinExistence type="predicted"/>
<evidence type="ECO:0000256" key="1">
    <source>
        <dbReference type="SAM" id="Coils"/>
    </source>
</evidence>
<accession>A0A1I7T997</accession>
<reference evidence="3" key="1">
    <citation type="submission" date="2016-11" db="UniProtKB">
        <authorList>
            <consortium name="WormBaseParasite"/>
        </authorList>
    </citation>
    <scope>IDENTIFICATION</scope>
</reference>
<dbReference type="WBParaSite" id="Csp11.Scaffold553.g3679.t1">
    <property type="protein sequence ID" value="Csp11.Scaffold553.g3679.t1"/>
    <property type="gene ID" value="Csp11.Scaffold553.g3679"/>
</dbReference>